<dbReference type="PANTHER" id="PTHR24305:SF235">
    <property type="entry name" value="CYTOCHROME P450 MONOOXYGENASE APDB-RELATED"/>
    <property type="match status" value="1"/>
</dbReference>
<dbReference type="FunFam" id="1.10.630.10:FF:000050">
    <property type="entry name" value="Cytochrome P450 monooxygenase"/>
    <property type="match status" value="1"/>
</dbReference>
<keyword evidence="5 6" id="KW-0349">Heme</keyword>
<keyword evidence="7" id="KW-0472">Membrane</keyword>
<protein>
    <submittedName>
        <fullName evidence="8">Cytochrome P450</fullName>
    </submittedName>
</protein>
<dbReference type="InterPro" id="IPR002401">
    <property type="entry name" value="Cyt_P450_E_grp-I"/>
</dbReference>
<keyword evidence="4 5" id="KW-0408">Iron</keyword>
<dbReference type="PRINTS" id="PR00463">
    <property type="entry name" value="EP450I"/>
</dbReference>
<evidence type="ECO:0000256" key="5">
    <source>
        <dbReference type="PIRSR" id="PIRSR602401-1"/>
    </source>
</evidence>
<accession>A0A6A6GVK0</accession>
<feature type="binding site" description="axial binding residue" evidence="5">
    <location>
        <position position="454"/>
    </location>
    <ligand>
        <name>heme</name>
        <dbReference type="ChEBI" id="CHEBI:30413"/>
    </ligand>
    <ligandPart>
        <name>Fe</name>
        <dbReference type="ChEBI" id="CHEBI:18248"/>
    </ligandPart>
</feature>
<gene>
    <name evidence="8" type="ORF">EV356DRAFT_510183</name>
</gene>
<dbReference type="Pfam" id="PF00067">
    <property type="entry name" value="p450"/>
    <property type="match status" value="1"/>
</dbReference>
<keyword evidence="6" id="KW-0503">Monooxygenase</keyword>
<dbReference type="InterPro" id="IPR001128">
    <property type="entry name" value="Cyt_P450"/>
</dbReference>
<feature type="transmembrane region" description="Helical" evidence="7">
    <location>
        <begin position="20"/>
        <end position="38"/>
    </location>
</feature>
<dbReference type="InterPro" id="IPR050121">
    <property type="entry name" value="Cytochrome_P450_monoxygenase"/>
</dbReference>
<evidence type="ECO:0000256" key="1">
    <source>
        <dbReference type="ARBA" id="ARBA00001971"/>
    </source>
</evidence>
<dbReference type="CDD" id="cd11060">
    <property type="entry name" value="CYP57A1-like"/>
    <property type="match status" value="1"/>
</dbReference>
<comment type="cofactor">
    <cofactor evidence="1 5">
        <name>heme</name>
        <dbReference type="ChEBI" id="CHEBI:30413"/>
    </cofactor>
</comment>
<dbReference type="OrthoDB" id="3934656at2759"/>
<dbReference type="SUPFAM" id="SSF48264">
    <property type="entry name" value="Cytochrome P450"/>
    <property type="match status" value="1"/>
</dbReference>
<evidence type="ECO:0000256" key="7">
    <source>
        <dbReference type="SAM" id="Phobius"/>
    </source>
</evidence>
<dbReference type="EMBL" id="ML991855">
    <property type="protein sequence ID" value="KAF2229727.1"/>
    <property type="molecule type" value="Genomic_DNA"/>
</dbReference>
<evidence type="ECO:0000313" key="9">
    <source>
        <dbReference type="Proteomes" id="UP000800092"/>
    </source>
</evidence>
<keyword evidence="7" id="KW-0812">Transmembrane</keyword>
<comment type="similarity">
    <text evidence="6">Belongs to the cytochrome P450 family.</text>
</comment>
<dbReference type="InterPro" id="IPR017972">
    <property type="entry name" value="Cyt_P450_CS"/>
</dbReference>
<keyword evidence="9" id="KW-1185">Reference proteome</keyword>
<dbReference type="GO" id="GO:0004497">
    <property type="term" value="F:monooxygenase activity"/>
    <property type="evidence" value="ECO:0007669"/>
    <property type="project" value="UniProtKB-KW"/>
</dbReference>
<dbReference type="GO" id="GO:0020037">
    <property type="term" value="F:heme binding"/>
    <property type="evidence" value="ECO:0007669"/>
    <property type="project" value="InterPro"/>
</dbReference>
<dbReference type="GO" id="GO:0016705">
    <property type="term" value="F:oxidoreductase activity, acting on paired donors, with incorporation or reduction of molecular oxygen"/>
    <property type="evidence" value="ECO:0007669"/>
    <property type="project" value="InterPro"/>
</dbReference>
<evidence type="ECO:0000313" key="8">
    <source>
        <dbReference type="EMBL" id="KAF2229727.1"/>
    </source>
</evidence>
<dbReference type="Proteomes" id="UP000800092">
    <property type="component" value="Unassembled WGS sequence"/>
</dbReference>
<evidence type="ECO:0000256" key="4">
    <source>
        <dbReference type="ARBA" id="ARBA00023004"/>
    </source>
</evidence>
<organism evidence="8 9">
    <name type="scientific">Viridothelium virens</name>
    <name type="common">Speckled blister lichen</name>
    <name type="synonym">Trypethelium virens</name>
    <dbReference type="NCBI Taxonomy" id="1048519"/>
    <lineage>
        <taxon>Eukaryota</taxon>
        <taxon>Fungi</taxon>
        <taxon>Dikarya</taxon>
        <taxon>Ascomycota</taxon>
        <taxon>Pezizomycotina</taxon>
        <taxon>Dothideomycetes</taxon>
        <taxon>Dothideomycetes incertae sedis</taxon>
        <taxon>Trypetheliales</taxon>
        <taxon>Trypetheliaceae</taxon>
        <taxon>Viridothelium</taxon>
    </lineage>
</organism>
<evidence type="ECO:0000256" key="3">
    <source>
        <dbReference type="ARBA" id="ARBA00023002"/>
    </source>
</evidence>
<sequence>MDLEYLSRHIDARVCNLAGILAAAAIFVAVCNTLYSYLRLRHIPGPRSAALSNLVRRSWVKTGDAHHIHTNLHRQYGPVVRYGPNAIMVSDPGAIEKIYGFKNRFEKSEFYDSIMPRIKGGKIPDVFATRDENVHRQMRRPVANLYSATNLTRFEPLMTSTLQYFFSRLDELHTDEKVELDLFKWIQLFMFDVLGEVTFSRALGCLEKGDDVEGVIEGIWLYFKKISANTQMPWLDYLWRDNPLVPVSTKRNPLAEFGMARIMERMSLTENEKLNIGEKDFLSCFIKEQAKDDTLPDMFVPTWVNSNIVAGADTTSIVASALMYHLLKNPASLSKLRKEVDDAACEGRISKYATWKESRTLPYLEACVNEATRMNPPFALPFERVVPETGVEIDGYFIPPGARVGMSPWVVHREASLYGDDAEVWRPERWMCSEEKRTAMYNGLLTFGAGHRSCLGKQLAYFEIYKLIPSLLQRYDIELVSPVGDWSIENRWLAKPSGFRVKLSSRR</sequence>
<reference evidence="8" key="1">
    <citation type="journal article" date="2020" name="Stud. Mycol.">
        <title>101 Dothideomycetes genomes: a test case for predicting lifestyles and emergence of pathogens.</title>
        <authorList>
            <person name="Haridas S."/>
            <person name="Albert R."/>
            <person name="Binder M."/>
            <person name="Bloem J."/>
            <person name="Labutti K."/>
            <person name="Salamov A."/>
            <person name="Andreopoulos B."/>
            <person name="Baker S."/>
            <person name="Barry K."/>
            <person name="Bills G."/>
            <person name="Bluhm B."/>
            <person name="Cannon C."/>
            <person name="Castanera R."/>
            <person name="Culley D."/>
            <person name="Daum C."/>
            <person name="Ezra D."/>
            <person name="Gonzalez J."/>
            <person name="Henrissat B."/>
            <person name="Kuo A."/>
            <person name="Liang C."/>
            <person name="Lipzen A."/>
            <person name="Lutzoni F."/>
            <person name="Magnuson J."/>
            <person name="Mondo S."/>
            <person name="Nolan M."/>
            <person name="Ohm R."/>
            <person name="Pangilinan J."/>
            <person name="Park H.-J."/>
            <person name="Ramirez L."/>
            <person name="Alfaro M."/>
            <person name="Sun H."/>
            <person name="Tritt A."/>
            <person name="Yoshinaga Y."/>
            <person name="Zwiers L.-H."/>
            <person name="Turgeon B."/>
            <person name="Goodwin S."/>
            <person name="Spatafora J."/>
            <person name="Crous P."/>
            <person name="Grigoriev I."/>
        </authorList>
    </citation>
    <scope>NUCLEOTIDE SEQUENCE</scope>
    <source>
        <strain evidence="8">Tuck. ex Michener</strain>
    </source>
</reference>
<proteinExistence type="inferred from homology"/>
<dbReference type="PRINTS" id="PR00385">
    <property type="entry name" value="P450"/>
</dbReference>
<keyword evidence="7" id="KW-1133">Transmembrane helix</keyword>
<dbReference type="GO" id="GO:0005506">
    <property type="term" value="F:iron ion binding"/>
    <property type="evidence" value="ECO:0007669"/>
    <property type="project" value="InterPro"/>
</dbReference>
<dbReference type="GO" id="GO:0044550">
    <property type="term" value="P:secondary metabolite biosynthetic process"/>
    <property type="evidence" value="ECO:0007669"/>
    <property type="project" value="UniProtKB-ARBA"/>
</dbReference>
<evidence type="ECO:0000256" key="6">
    <source>
        <dbReference type="RuleBase" id="RU000461"/>
    </source>
</evidence>
<dbReference type="InterPro" id="IPR036396">
    <property type="entry name" value="Cyt_P450_sf"/>
</dbReference>
<dbReference type="PANTHER" id="PTHR24305">
    <property type="entry name" value="CYTOCHROME P450"/>
    <property type="match status" value="1"/>
</dbReference>
<dbReference type="PROSITE" id="PS00086">
    <property type="entry name" value="CYTOCHROME_P450"/>
    <property type="match status" value="1"/>
</dbReference>
<keyword evidence="3 6" id="KW-0560">Oxidoreductase</keyword>
<evidence type="ECO:0000256" key="2">
    <source>
        <dbReference type="ARBA" id="ARBA00022723"/>
    </source>
</evidence>
<dbReference type="Gene3D" id="1.10.630.10">
    <property type="entry name" value="Cytochrome P450"/>
    <property type="match status" value="1"/>
</dbReference>
<dbReference type="AlphaFoldDB" id="A0A6A6GVK0"/>
<keyword evidence="2 5" id="KW-0479">Metal-binding</keyword>
<name>A0A6A6GVK0_VIRVR</name>